<keyword evidence="3" id="KW-1185">Reference proteome</keyword>
<dbReference type="EMBL" id="UGJE01000002">
    <property type="protein sequence ID" value="STQ86881.1"/>
    <property type="molecule type" value="Genomic_DNA"/>
</dbReference>
<feature type="region of interest" description="Disordered" evidence="1">
    <location>
        <begin position="51"/>
        <end position="70"/>
    </location>
</feature>
<dbReference type="AlphaFoldDB" id="A0A377PXA2"/>
<protein>
    <submittedName>
        <fullName evidence="2">Uncharacterized protein</fullName>
    </submittedName>
</protein>
<dbReference type="Proteomes" id="UP000255139">
    <property type="component" value="Unassembled WGS sequence"/>
</dbReference>
<evidence type="ECO:0000313" key="3">
    <source>
        <dbReference type="Proteomes" id="UP000255139"/>
    </source>
</evidence>
<gene>
    <name evidence="2" type="ORF">NCTC12714_01692</name>
</gene>
<reference evidence="2 3" key="1">
    <citation type="submission" date="2018-06" db="EMBL/GenBank/DDBJ databases">
        <authorList>
            <consortium name="Pathogen Informatics"/>
            <person name="Doyle S."/>
        </authorList>
    </citation>
    <scope>NUCLEOTIDE SEQUENCE [LARGE SCALE GENOMIC DNA]</scope>
    <source>
        <strain evidence="2 3">NCTC12714</strain>
    </source>
</reference>
<accession>A0A377PXA2</accession>
<sequence length="70" mass="7846">MREDFIVLALKFCLRGHSDTILTAVFCYKSRHYSIICARFCLQGADIPPSSSALGSPHYHHTHSVSPHAF</sequence>
<evidence type="ECO:0000313" key="2">
    <source>
        <dbReference type="EMBL" id="STQ86881.1"/>
    </source>
</evidence>
<name>A0A377PXA2_9HELI</name>
<organism evidence="2 3">
    <name type="scientific">Helicobacter muridarum</name>
    <dbReference type="NCBI Taxonomy" id="216"/>
    <lineage>
        <taxon>Bacteria</taxon>
        <taxon>Pseudomonadati</taxon>
        <taxon>Campylobacterota</taxon>
        <taxon>Epsilonproteobacteria</taxon>
        <taxon>Campylobacterales</taxon>
        <taxon>Helicobacteraceae</taxon>
        <taxon>Helicobacter</taxon>
    </lineage>
</organism>
<proteinExistence type="predicted"/>
<evidence type="ECO:0000256" key="1">
    <source>
        <dbReference type="SAM" id="MobiDB-lite"/>
    </source>
</evidence>